<dbReference type="SUPFAM" id="SSF51445">
    <property type="entry name" value="(Trans)glycosidases"/>
    <property type="match status" value="1"/>
</dbReference>
<comment type="similarity">
    <text evidence="1 5">Belongs to the glycosyl hydrolase 5 (cellulase A) family.</text>
</comment>
<evidence type="ECO:0000256" key="3">
    <source>
        <dbReference type="ARBA" id="ARBA00023295"/>
    </source>
</evidence>
<dbReference type="AlphaFoldDB" id="A0A9P8QBI0"/>
<dbReference type="GO" id="GO:0009251">
    <property type="term" value="P:glucan catabolic process"/>
    <property type="evidence" value="ECO:0007669"/>
    <property type="project" value="TreeGrafter"/>
</dbReference>
<evidence type="ECO:0000256" key="6">
    <source>
        <dbReference type="SAM" id="SignalP"/>
    </source>
</evidence>
<evidence type="ECO:0000256" key="1">
    <source>
        <dbReference type="ARBA" id="ARBA00005641"/>
    </source>
</evidence>
<dbReference type="PANTHER" id="PTHR31297:SF9">
    <property type="entry name" value="GLUCAN 1,3-BETA-GLUCOSIDASE 2"/>
    <property type="match status" value="1"/>
</dbReference>
<dbReference type="GO" id="GO:0004338">
    <property type="term" value="F:glucan exo-1,3-beta-glucosidase activity"/>
    <property type="evidence" value="ECO:0007669"/>
    <property type="project" value="TreeGrafter"/>
</dbReference>
<dbReference type="GO" id="GO:0005576">
    <property type="term" value="C:extracellular region"/>
    <property type="evidence" value="ECO:0007669"/>
    <property type="project" value="TreeGrafter"/>
</dbReference>
<proteinExistence type="inferred from homology"/>
<keyword evidence="4" id="KW-0961">Cell wall biogenesis/degradation</keyword>
<keyword evidence="3 5" id="KW-0326">Glycosidase</keyword>
<dbReference type="GO" id="GO:0009986">
    <property type="term" value="C:cell surface"/>
    <property type="evidence" value="ECO:0007669"/>
    <property type="project" value="TreeGrafter"/>
</dbReference>
<dbReference type="OrthoDB" id="62120at2759"/>
<dbReference type="Proteomes" id="UP000774326">
    <property type="component" value="Unassembled WGS sequence"/>
</dbReference>
<dbReference type="GO" id="GO:0071555">
    <property type="term" value="P:cell wall organization"/>
    <property type="evidence" value="ECO:0007669"/>
    <property type="project" value="UniProtKB-KW"/>
</dbReference>
<evidence type="ECO:0000256" key="2">
    <source>
        <dbReference type="ARBA" id="ARBA00022801"/>
    </source>
</evidence>
<evidence type="ECO:0000313" key="8">
    <source>
        <dbReference type="EMBL" id="KAH3687893.1"/>
    </source>
</evidence>
<comment type="caution">
    <text evidence="8">The sequence shown here is derived from an EMBL/GenBank/DDBJ whole genome shotgun (WGS) entry which is preliminary data.</text>
</comment>
<dbReference type="Gene3D" id="3.20.20.80">
    <property type="entry name" value="Glycosidases"/>
    <property type="match status" value="1"/>
</dbReference>
<dbReference type="InterPro" id="IPR017853">
    <property type="entry name" value="GH"/>
</dbReference>
<evidence type="ECO:0000313" key="9">
    <source>
        <dbReference type="Proteomes" id="UP000774326"/>
    </source>
</evidence>
<dbReference type="InterPro" id="IPR001547">
    <property type="entry name" value="Glyco_hydro_5"/>
</dbReference>
<reference evidence="8" key="2">
    <citation type="submission" date="2021-01" db="EMBL/GenBank/DDBJ databases">
        <authorList>
            <person name="Schikora-Tamarit M.A."/>
        </authorList>
    </citation>
    <scope>NUCLEOTIDE SEQUENCE</scope>
    <source>
        <strain evidence="8">CBS2887</strain>
    </source>
</reference>
<dbReference type="InterPro" id="IPR050386">
    <property type="entry name" value="Glycosyl_hydrolase_5"/>
</dbReference>
<evidence type="ECO:0000256" key="4">
    <source>
        <dbReference type="ARBA" id="ARBA00023316"/>
    </source>
</evidence>
<accession>A0A9P8QBI0</accession>
<reference evidence="8" key="1">
    <citation type="journal article" date="2021" name="Open Biol.">
        <title>Shared evolutionary footprints suggest mitochondrial oxidative damage underlies multiple complex I losses in fungi.</title>
        <authorList>
            <person name="Schikora-Tamarit M.A."/>
            <person name="Marcet-Houben M."/>
            <person name="Nosek J."/>
            <person name="Gabaldon T."/>
        </authorList>
    </citation>
    <scope>NUCLEOTIDE SEQUENCE</scope>
    <source>
        <strain evidence="8">CBS2887</strain>
    </source>
</reference>
<feature type="signal peptide" evidence="6">
    <location>
        <begin position="1"/>
        <end position="22"/>
    </location>
</feature>
<feature type="domain" description="Glycoside hydrolase family 5" evidence="7">
    <location>
        <begin position="118"/>
        <end position="371"/>
    </location>
</feature>
<keyword evidence="6" id="KW-0732">Signal</keyword>
<protein>
    <recommendedName>
        <fullName evidence="7">Glycoside hydrolase family 5 domain-containing protein</fullName>
    </recommendedName>
</protein>
<evidence type="ECO:0000256" key="5">
    <source>
        <dbReference type="RuleBase" id="RU361153"/>
    </source>
</evidence>
<dbReference type="Pfam" id="PF00150">
    <property type="entry name" value="Cellulase"/>
    <property type="match status" value="1"/>
</dbReference>
<dbReference type="EMBL" id="JAEUBG010000596">
    <property type="protein sequence ID" value="KAH3687893.1"/>
    <property type="molecule type" value="Genomic_DNA"/>
</dbReference>
<feature type="chain" id="PRO_5040275357" description="Glycoside hydrolase family 5 domain-containing protein" evidence="6">
    <location>
        <begin position="23"/>
        <end position="573"/>
    </location>
</feature>
<gene>
    <name evidence="8" type="ORF">WICPIJ_001110</name>
</gene>
<name>A0A9P8QBI0_WICPI</name>
<keyword evidence="9" id="KW-1185">Reference proteome</keyword>
<evidence type="ECO:0000259" key="7">
    <source>
        <dbReference type="Pfam" id="PF00150"/>
    </source>
</evidence>
<sequence>MTSSTFISTALAILLAARSSVSQPITDASSTNSTNSTNITSEGLIWGLETLSGKEIWDYQNDTVKGISLGGWFVLEPFLTPSMFEQEQFGTNESLWPIDEYSLSVKLGEDNTKELLEPHWDTYYTEQDFIDIKNYGFNTVRIPIGYWAFHKLENDPYVQGQIKYLDRAIEWARNLGLKVWVDLHGMPGSQNGFDNSGQRGDVNWLNEEMDPEFLELSYKTLNDIFAKYGGQNYSTVITGIEIANEPMAPKLNITDLLDFTHNAYYDYRVTQDSKNYFLVQEAFQPIGWWNDQFSNQYTNVSSEFTDHLDLDENESEDYFHDIVFDHHHYEVFTDWQLNRSSDDRVQGIRDYAGSIGDIQKYHVSLVGEFSGAITDCAKYLNGLGTGARYDGTFSEDQLVSSADVIQREGFNLTDYNPSLYVAPSNSSSSSNSTLNGNTTSKFIISTGNIKNSTVSRSCSALQNYDDFSEDHKTAIRKFVEIQLIEYAKNSAGWIFWNYKAEDAIEWNFKELTAKGLFPSPLNNYTYFYPNGTAITPISKDKDKKKNGSSSLYAKSGLAGWVTALAIAVVSFLV</sequence>
<dbReference type="PANTHER" id="PTHR31297">
    <property type="entry name" value="GLUCAN ENDO-1,6-BETA-GLUCOSIDASE B"/>
    <property type="match status" value="1"/>
</dbReference>
<keyword evidence="2 5" id="KW-0378">Hydrolase</keyword>
<organism evidence="8 9">
    <name type="scientific">Wickerhamomyces pijperi</name>
    <name type="common">Yeast</name>
    <name type="synonym">Pichia pijperi</name>
    <dbReference type="NCBI Taxonomy" id="599730"/>
    <lineage>
        <taxon>Eukaryota</taxon>
        <taxon>Fungi</taxon>
        <taxon>Dikarya</taxon>
        <taxon>Ascomycota</taxon>
        <taxon>Saccharomycotina</taxon>
        <taxon>Saccharomycetes</taxon>
        <taxon>Phaffomycetales</taxon>
        <taxon>Wickerhamomycetaceae</taxon>
        <taxon>Wickerhamomyces</taxon>
    </lineage>
</organism>